<dbReference type="EMBL" id="AUWU02000001">
    <property type="protein sequence ID" value="KAH0576861.1"/>
    <property type="molecule type" value="Genomic_DNA"/>
</dbReference>
<keyword evidence="3" id="KW-1185">Reference proteome</keyword>
<organism evidence="1">
    <name type="scientific">Spironucleus salmonicida</name>
    <dbReference type="NCBI Taxonomy" id="348837"/>
    <lineage>
        <taxon>Eukaryota</taxon>
        <taxon>Metamonada</taxon>
        <taxon>Diplomonadida</taxon>
        <taxon>Hexamitidae</taxon>
        <taxon>Hexamitinae</taxon>
        <taxon>Spironucleus</taxon>
    </lineage>
</organism>
<gene>
    <name evidence="1" type="ORF">SS50377_14838</name>
    <name evidence="2" type="ORF">SS50377_20207</name>
</gene>
<evidence type="ECO:0000313" key="2">
    <source>
        <dbReference type="EMBL" id="KAH0576861.1"/>
    </source>
</evidence>
<reference evidence="2" key="2">
    <citation type="submission" date="2020-12" db="EMBL/GenBank/DDBJ databases">
        <title>New Spironucleus salmonicida genome in near-complete chromosomes.</title>
        <authorList>
            <person name="Xu F."/>
            <person name="Kurt Z."/>
            <person name="Jimenez-Gonzalez A."/>
            <person name="Astvaldsson A."/>
            <person name="Andersson J.O."/>
            <person name="Svard S.G."/>
        </authorList>
    </citation>
    <scope>NUCLEOTIDE SEQUENCE</scope>
    <source>
        <strain evidence="2">ATCC 50377</strain>
    </source>
</reference>
<proteinExistence type="predicted"/>
<accession>V6LL35</accession>
<evidence type="ECO:0000313" key="1">
    <source>
        <dbReference type="EMBL" id="EST45262.1"/>
    </source>
</evidence>
<dbReference type="EMBL" id="KI546100">
    <property type="protein sequence ID" value="EST45262.1"/>
    <property type="molecule type" value="Genomic_DNA"/>
</dbReference>
<dbReference type="Proteomes" id="UP000018208">
    <property type="component" value="Unassembled WGS sequence"/>
</dbReference>
<dbReference type="VEuPathDB" id="GiardiaDB:SS50377_20207"/>
<sequence length="290" mass="32944">MSGINDVIIVNSSVTPIISIMKNSNKCQMVVNNIHFQCIINNNVVYLVDGDQIISPLSDKYLKLSDQFEYSAQQDTQTSSFNQNIIKNSYLVSLDPEFLKSKIKTKCKKTGIISQFSENNFEVTTKITKLNRFKQLTCFSQIQIQQMKLCQEKTLGKLICRDKVYEFYIFQFKELPTLSDIDGTLTPHDILAPCYVVSKLAYKLSYPTLITARSFIWNQKTRKFSQHLYNGAPVLMNPINGIKSHADRAAGKVLCCIQLLSAGKYPESYGNTKSDQLAFNLLECQKIVIV</sequence>
<dbReference type="AlphaFoldDB" id="V6LL35"/>
<reference evidence="1 2" key="1">
    <citation type="journal article" date="2014" name="PLoS Genet.">
        <title>The Genome of Spironucleus salmonicida Highlights a Fish Pathogen Adapted to Fluctuating Environments.</title>
        <authorList>
            <person name="Xu F."/>
            <person name="Jerlstrom-Hultqvist J."/>
            <person name="Einarsson E."/>
            <person name="Astvaldsson A."/>
            <person name="Svard S.G."/>
            <person name="Andersson J.O."/>
        </authorList>
    </citation>
    <scope>NUCLEOTIDE SEQUENCE</scope>
    <source>
        <strain evidence="2">ATCC 50377</strain>
    </source>
</reference>
<evidence type="ECO:0000313" key="3">
    <source>
        <dbReference type="Proteomes" id="UP000018208"/>
    </source>
</evidence>
<protein>
    <submittedName>
        <fullName evidence="1">Uncharacterized protein</fullName>
    </submittedName>
</protein>
<name>V6LL35_9EUKA</name>